<dbReference type="EMBL" id="CP051428">
    <property type="protein sequence ID" value="QJC53872.1"/>
    <property type="molecule type" value="Genomic_DNA"/>
</dbReference>
<dbReference type="Proteomes" id="UP000502136">
    <property type="component" value="Chromosome"/>
</dbReference>
<accession>A0A6H2H2I8</accession>
<protein>
    <submittedName>
        <fullName evidence="2">Glycosyltransferase family 1 protein</fullName>
    </submittedName>
</protein>
<gene>
    <name evidence="2" type="ORF">HGI30_21655</name>
</gene>
<dbReference type="RefSeq" id="WP_168909401.1">
    <property type="nucleotide sequence ID" value="NZ_CP051428.1"/>
</dbReference>
<evidence type="ECO:0000313" key="2">
    <source>
        <dbReference type="EMBL" id="QJC53872.1"/>
    </source>
</evidence>
<keyword evidence="3" id="KW-1185">Reference proteome</keyword>
<sequence length="410" mass="47036">MNYRKNIELLFTDPKIVVRKAEHKLLRKIGGGRLLGFPPSAAIIAEARKMLQDAQKDTVFLFPLPSCPWGYMFQRPQQIAKVLSRMGYPVIYMTDTSFPYEPDWSVRGLHELDANLYLYNDNQNGALLSTILSGYQVCVWQYWPHQTQVVEHIRHAHTIRSRFIYDYIDHLTTFDSYPQMEQDYETSIKGADLIVCTAKRLFDEVQSLATYDAQVLLVPNGVHVNDFKMSTHVDPNPSKQPIRVGYYGAIAEWFDFDAMDYAAEMNPTYEFVFVGEVYPEVQQQVHQLSKRANVTFLPRVGYEQIPDLLNSFHVAVLPFLKNDITDHTSPVKVFEYAAGGKVTVASPLPEIDGLPYIRFADNAKEFSKQLALAVGESLDRSYAKKIRSHSEHYSWEGRLEPVISWLYSKG</sequence>
<keyword evidence="2" id="KW-0808">Transferase</keyword>
<dbReference type="AlphaFoldDB" id="A0A6H2H2I8"/>
<reference evidence="2 3" key="1">
    <citation type="submission" date="2020-04" db="EMBL/GenBank/DDBJ databases">
        <title>Novel Paenibacillus strain UniB2 isolated from commercial digestive syrup.</title>
        <authorList>
            <person name="Thorat V."/>
            <person name="Kirdat K."/>
            <person name="Tiwarekar B."/>
            <person name="Yadav A."/>
        </authorList>
    </citation>
    <scope>NUCLEOTIDE SEQUENCE [LARGE SCALE GENOMIC DNA]</scope>
    <source>
        <strain evidence="2 3">UniB2</strain>
    </source>
</reference>
<name>A0A6H2H2I8_9BACL</name>
<dbReference type="GO" id="GO:0016740">
    <property type="term" value="F:transferase activity"/>
    <property type="evidence" value="ECO:0007669"/>
    <property type="project" value="UniProtKB-KW"/>
</dbReference>
<dbReference type="KEGG" id="palr:HGI30_21655"/>
<organism evidence="2 3">
    <name type="scientific">Paenibacillus albicereus</name>
    <dbReference type="NCBI Taxonomy" id="2726185"/>
    <lineage>
        <taxon>Bacteria</taxon>
        <taxon>Bacillati</taxon>
        <taxon>Bacillota</taxon>
        <taxon>Bacilli</taxon>
        <taxon>Bacillales</taxon>
        <taxon>Paenibacillaceae</taxon>
        <taxon>Paenibacillus</taxon>
    </lineage>
</organism>
<dbReference type="Pfam" id="PF13524">
    <property type="entry name" value="Glyco_trans_1_2"/>
    <property type="match status" value="1"/>
</dbReference>
<feature type="domain" description="Spore protein YkvP/CgeB glycosyl transferase-like" evidence="1">
    <location>
        <begin position="264"/>
        <end position="401"/>
    </location>
</feature>
<dbReference type="SUPFAM" id="SSF53756">
    <property type="entry name" value="UDP-Glycosyltransferase/glycogen phosphorylase"/>
    <property type="match status" value="1"/>
</dbReference>
<dbReference type="InterPro" id="IPR055259">
    <property type="entry name" value="YkvP/CgeB_Glyco_trans-like"/>
</dbReference>
<evidence type="ECO:0000259" key="1">
    <source>
        <dbReference type="Pfam" id="PF13524"/>
    </source>
</evidence>
<proteinExistence type="predicted"/>
<evidence type="ECO:0000313" key="3">
    <source>
        <dbReference type="Proteomes" id="UP000502136"/>
    </source>
</evidence>
<dbReference type="Gene3D" id="3.40.50.2000">
    <property type="entry name" value="Glycogen Phosphorylase B"/>
    <property type="match status" value="1"/>
</dbReference>